<dbReference type="Proteomes" id="UP000319716">
    <property type="component" value="Unassembled WGS sequence"/>
</dbReference>
<dbReference type="AlphaFoldDB" id="A0A4Y1ZIH2"/>
<sequence>MSNIKGELVDFNNYTNYQDLDLFLAELFGVLSGLGGYKLSKENLNKVKEEVDKVITLREEGMLDEKLQKDSAYLTRIELHIRKLWCNIHDLQAKYNKSEKNIKYFPVSIMDSYSLFDMRRMVLMDLTNSFELVEKFLK</sequence>
<evidence type="ECO:0000313" key="1">
    <source>
        <dbReference type="EMBL" id="GAY78771.1"/>
    </source>
</evidence>
<gene>
    <name evidence="1" type="ORF">NBRC111894_4325</name>
</gene>
<organism evidence="1 2">
    <name type="scientific">Sporolactobacillus inulinus</name>
    <dbReference type="NCBI Taxonomy" id="2078"/>
    <lineage>
        <taxon>Bacteria</taxon>
        <taxon>Bacillati</taxon>
        <taxon>Bacillota</taxon>
        <taxon>Bacilli</taxon>
        <taxon>Bacillales</taxon>
        <taxon>Sporolactobacillaceae</taxon>
        <taxon>Sporolactobacillus</taxon>
    </lineage>
</organism>
<name>A0A4Y1ZIH2_9BACL</name>
<dbReference type="RefSeq" id="WP_262393535.1">
    <property type="nucleotide sequence ID" value="NZ_BEXB01000061.1"/>
</dbReference>
<proteinExistence type="predicted"/>
<evidence type="ECO:0000313" key="2">
    <source>
        <dbReference type="Proteomes" id="UP000319716"/>
    </source>
</evidence>
<accession>A0A4Y1ZIH2</accession>
<dbReference type="EMBL" id="BEXB01000061">
    <property type="protein sequence ID" value="GAY78771.1"/>
    <property type="molecule type" value="Genomic_DNA"/>
</dbReference>
<reference evidence="1 2" key="1">
    <citation type="submission" date="2017-11" db="EMBL/GenBank/DDBJ databases">
        <title>Draft Genome Sequence of Sporolactobacillus inulinus NBRC 111894 Isolated from Koso, a Japanese Sugar-Vegetable Fermented Beverage.</title>
        <authorList>
            <person name="Chiou T.Y."/>
            <person name="Oshima K."/>
            <person name="Suda W."/>
            <person name="Hattori M."/>
            <person name="Takahashi T."/>
        </authorList>
    </citation>
    <scope>NUCLEOTIDE SEQUENCE [LARGE SCALE GENOMIC DNA]</scope>
    <source>
        <strain evidence="1 2">NBRC111894</strain>
    </source>
</reference>
<comment type="caution">
    <text evidence="1">The sequence shown here is derived from an EMBL/GenBank/DDBJ whole genome shotgun (WGS) entry which is preliminary data.</text>
</comment>
<protein>
    <submittedName>
        <fullName evidence="1">Uncharacterized protein</fullName>
    </submittedName>
</protein>